<organism evidence="3 4">
    <name type="scientific">Oxynema aestuarii AP17</name>
    <dbReference type="NCBI Taxonomy" id="2064643"/>
    <lineage>
        <taxon>Bacteria</taxon>
        <taxon>Bacillati</taxon>
        <taxon>Cyanobacteriota</taxon>
        <taxon>Cyanophyceae</taxon>
        <taxon>Oscillatoriophycideae</taxon>
        <taxon>Oscillatoriales</taxon>
        <taxon>Oscillatoriaceae</taxon>
        <taxon>Oxynema</taxon>
        <taxon>Oxynema aestuarii</taxon>
    </lineage>
</organism>
<dbReference type="AlphaFoldDB" id="A0A6H1TSY8"/>
<dbReference type="EMBL" id="CP051167">
    <property type="protein sequence ID" value="QIZ69712.1"/>
    <property type="molecule type" value="Genomic_DNA"/>
</dbReference>
<name>A0A6H1TSY8_9CYAN</name>
<evidence type="ECO:0000313" key="3">
    <source>
        <dbReference type="EMBL" id="QIZ69712.1"/>
    </source>
</evidence>
<dbReference type="RefSeq" id="WP_168567869.1">
    <property type="nucleotide sequence ID" value="NZ_CP051167.1"/>
</dbReference>
<keyword evidence="2" id="KW-0732">Signal</keyword>
<reference evidence="3 4" key="1">
    <citation type="submission" date="2020-04" db="EMBL/GenBank/DDBJ databases">
        <authorList>
            <person name="Basu S."/>
            <person name="Maruthanayagam V."/>
            <person name="Chakraborty S."/>
            <person name="Pramanik A."/>
            <person name="Mukherjee J."/>
            <person name="Brink B."/>
        </authorList>
    </citation>
    <scope>NUCLEOTIDE SEQUENCE [LARGE SCALE GENOMIC DNA]</scope>
    <source>
        <strain evidence="3 4">AP17</strain>
    </source>
</reference>
<accession>A0A6H1TSY8</accession>
<evidence type="ECO:0000256" key="1">
    <source>
        <dbReference type="SAM" id="MobiDB-lite"/>
    </source>
</evidence>
<dbReference type="KEGG" id="oxy:HCG48_03225"/>
<feature type="chain" id="PRO_5026056020" evidence="2">
    <location>
        <begin position="29"/>
        <end position="338"/>
    </location>
</feature>
<proteinExistence type="predicted"/>
<gene>
    <name evidence="3" type="ORF">HCG48_03225</name>
</gene>
<dbReference type="Proteomes" id="UP000500857">
    <property type="component" value="Chromosome"/>
</dbReference>
<feature type="signal peptide" evidence="2">
    <location>
        <begin position="1"/>
        <end position="28"/>
    </location>
</feature>
<keyword evidence="4" id="KW-1185">Reference proteome</keyword>
<evidence type="ECO:0000313" key="4">
    <source>
        <dbReference type="Proteomes" id="UP000500857"/>
    </source>
</evidence>
<protein>
    <submittedName>
        <fullName evidence="3">Uncharacterized protein</fullName>
    </submittedName>
</protein>
<sequence length="338" mass="35839">MKQHLSPIAIASLVLSLGPFGFTSSVFAGELSPVENDNIAETCQACQLEGAIVAEQTAFGLSPEFSGGDRANPENLEAQTQEATPENPPTAQQIEQRTSQLQQRLQVLQSNPLQQIYLGAPGTSSNTPTAYGGSLGSVGVGFSYQERTRYTDKNDGTAGLVFSLGNPQTAVGFDVGVTLLDLSDWGDRGSFNFKLHKALPQDFAVAVGIENALIWGFSDADTSTYAVGSKRFRLKESSQDPFSRLSVSLGFGNGRFRTEDQVQDDEGSIGVFGSVALQILPAASTFVEWTGQDLNLGASIAPFRDFPVVITPTLSDVTGTAGDGTRFTIGVGYGLSLF</sequence>
<evidence type="ECO:0000256" key="2">
    <source>
        <dbReference type="SAM" id="SignalP"/>
    </source>
</evidence>
<feature type="region of interest" description="Disordered" evidence="1">
    <location>
        <begin position="62"/>
        <end position="92"/>
    </location>
</feature>
<feature type="compositionally biased region" description="Polar residues" evidence="1">
    <location>
        <begin position="77"/>
        <end position="92"/>
    </location>
</feature>